<dbReference type="EMBL" id="MNUY01000074">
    <property type="protein sequence ID" value="OIO12947.1"/>
    <property type="molecule type" value="Genomic_DNA"/>
</dbReference>
<feature type="transmembrane region" description="Helical" evidence="2">
    <location>
        <begin position="62"/>
        <end position="88"/>
    </location>
</feature>
<reference evidence="3 4" key="1">
    <citation type="journal article" date="2016" name="Environ. Microbiol.">
        <title>Genomic resolution of a cold subsurface aquifer community provides metabolic insights for novel microbes adapted to high CO concentrations.</title>
        <authorList>
            <person name="Probst A.J."/>
            <person name="Castelle C.J."/>
            <person name="Singh A."/>
            <person name="Brown C.T."/>
            <person name="Anantharaman K."/>
            <person name="Sharon I."/>
            <person name="Hug L.A."/>
            <person name="Burstein D."/>
            <person name="Emerson J.B."/>
            <person name="Thomas B.C."/>
            <person name="Banfield J.F."/>
        </authorList>
    </citation>
    <scope>NUCLEOTIDE SEQUENCE [LARGE SCALE GENOMIC DNA]</scope>
    <source>
        <strain evidence="3">CG1_02_37_22</strain>
    </source>
</reference>
<feature type="transmembrane region" description="Helical" evidence="2">
    <location>
        <begin position="30"/>
        <end position="50"/>
    </location>
</feature>
<evidence type="ECO:0000313" key="3">
    <source>
        <dbReference type="EMBL" id="OIO12947.1"/>
    </source>
</evidence>
<sequence>MNKKVIIHSLILLTAVTITFFWITDPDLNYYSLQLTAVLLLTLIVTHRILKPVSYKLAESTISTMAVLLISSTNGGISSPLFFLNYILLFELSLLLEPVIPLLLSVMLVVFYLASGNKNTSYFQYLELAAFPLITPLAVFFGKIYQKVQNQKKEIKNLSNKVEELEEELVEEEMEKETI</sequence>
<evidence type="ECO:0000313" key="4">
    <source>
        <dbReference type="Proteomes" id="UP000183120"/>
    </source>
</evidence>
<comment type="caution">
    <text evidence="3">The sequence shown here is derived from an EMBL/GenBank/DDBJ whole genome shotgun (WGS) entry which is preliminary data.</text>
</comment>
<keyword evidence="2" id="KW-0472">Membrane</keyword>
<keyword evidence="2" id="KW-1133">Transmembrane helix</keyword>
<protein>
    <submittedName>
        <fullName evidence="3">Uncharacterized protein</fullName>
    </submittedName>
</protein>
<dbReference type="Proteomes" id="UP000183120">
    <property type="component" value="Unassembled WGS sequence"/>
</dbReference>
<dbReference type="AlphaFoldDB" id="A0A1J4TPL9"/>
<accession>A0A1J4TPL9</accession>
<name>A0A1J4TPL9_9BACT</name>
<keyword evidence="2" id="KW-0812">Transmembrane</keyword>
<evidence type="ECO:0000256" key="2">
    <source>
        <dbReference type="SAM" id="Phobius"/>
    </source>
</evidence>
<proteinExistence type="predicted"/>
<feature type="coiled-coil region" evidence="1">
    <location>
        <begin position="145"/>
        <end position="175"/>
    </location>
</feature>
<organism evidence="3 4">
    <name type="scientific">Candidatus Gottesmanbacteria bacterium CG1_02_37_22</name>
    <dbReference type="NCBI Taxonomy" id="1805209"/>
    <lineage>
        <taxon>Bacteria</taxon>
        <taxon>Candidatus Gottesmaniibacteriota</taxon>
    </lineage>
</organism>
<gene>
    <name evidence="3" type="ORF">AUJ73_04630</name>
</gene>
<evidence type="ECO:0000256" key="1">
    <source>
        <dbReference type="SAM" id="Coils"/>
    </source>
</evidence>
<keyword evidence="1" id="KW-0175">Coiled coil</keyword>
<feature type="transmembrane region" description="Helical" evidence="2">
    <location>
        <begin position="5"/>
        <end position="24"/>
    </location>
</feature>
<feature type="transmembrane region" description="Helical" evidence="2">
    <location>
        <begin position="125"/>
        <end position="145"/>
    </location>
</feature>
<feature type="transmembrane region" description="Helical" evidence="2">
    <location>
        <begin position="94"/>
        <end position="113"/>
    </location>
</feature>
<dbReference type="STRING" id="1805209.AUJ73_04630"/>